<evidence type="ECO:0000259" key="3">
    <source>
        <dbReference type="Pfam" id="PF00685"/>
    </source>
</evidence>
<dbReference type="PANTHER" id="PTHR11783">
    <property type="entry name" value="SULFOTRANSFERASE SULT"/>
    <property type="match status" value="1"/>
</dbReference>
<comment type="similarity">
    <text evidence="1">Belongs to the sulfotransferase 1 family.</text>
</comment>
<dbReference type="InterPro" id="IPR000863">
    <property type="entry name" value="Sulfotransferase_dom"/>
</dbReference>
<accession>A0A1J1J6P9</accession>
<evidence type="ECO:0000313" key="5">
    <source>
        <dbReference type="Proteomes" id="UP000183832"/>
    </source>
</evidence>
<dbReference type="Gene3D" id="3.40.50.300">
    <property type="entry name" value="P-loop containing nucleotide triphosphate hydrolases"/>
    <property type="match status" value="1"/>
</dbReference>
<dbReference type="Pfam" id="PF00685">
    <property type="entry name" value="Sulfotransfer_1"/>
    <property type="match status" value="1"/>
</dbReference>
<dbReference type="STRING" id="568069.A0A1J1J6P9"/>
<dbReference type="AlphaFoldDB" id="A0A1J1J6P9"/>
<proteinExistence type="inferred from homology"/>
<evidence type="ECO:0000256" key="1">
    <source>
        <dbReference type="ARBA" id="ARBA00005771"/>
    </source>
</evidence>
<dbReference type="InterPro" id="IPR027417">
    <property type="entry name" value="P-loop_NTPase"/>
</dbReference>
<feature type="domain" description="Sulfotransferase" evidence="3">
    <location>
        <begin position="54"/>
        <end position="326"/>
    </location>
</feature>
<reference evidence="4 5" key="1">
    <citation type="submission" date="2015-04" db="EMBL/GenBank/DDBJ databases">
        <authorList>
            <person name="Syromyatnikov M.Y."/>
            <person name="Popov V.N."/>
        </authorList>
    </citation>
    <scope>NUCLEOTIDE SEQUENCE [LARGE SCALE GENOMIC DNA]</scope>
</reference>
<organism evidence="4 5">
    <name type="scientific">Clunio marinus</name>
    <dbReference type="NCBI Taxonomy" id="568069"/>
    <lineage>
        <taxon>Eukaryota</taxon>
        <taxon>Metazoa</taxon>
        <taxon>Ecdysozoa</taxon>
        <taxon>Arthropoda</taxon>
        <taxon>Hexapoda</taxon>
        <taxon>Insecta</taxon>
        <taxon>Pterygota</taxon>
        <taxon>Neoptera</taxon>
        <taxon>Endopterygota</taxon>
        <taxon>Diptera</taxon>
        <taxon>Nematocera</taxon>
        <taxon>Chironomoidea</taxon>
        <taxon>Chironomidae</taxon>
        <taxon>Clunio</taxon>
    </lineage>
</organism>
<dbReference type="SUPFAM" id="SSF52540">
    <property type="entry name" value="P-loop containing nucleoside triphosphate hydrolases"/>
    <property type="match status" value="1"/>
</dbReference>
<protein>
    <submittedName>
        <fullName evidence="4">CLUMA_CG020149, isoform A</fullName>
    </submittedName>
</protein>
<dbReference type="Proteomes" id="UP000183832">
    <property type="component" value="Unassembled WGS sequence"/>
</dbReference>
<evidence type="ECO:0000256" key="2">
    <source>
        <dbReference type="ARBA" id="ARBA00022679"/>
    </source>
</evidence>
<keyword evidence="2" id="KW-0808">Transferase</keyword>
<evidence type="ECO:0000313" key="4">
    <source>
        <dbReference type="EMBL" id="CRL07158.1"/>
    </source>
</evidence>
<sequence>MNELSDLPENRYTKILDRAFHIKNNFIDAGHGCILPKRYRDISEQIKNFDIRTDDVFLCSFPRSGSTWLQEILWLLGNNLDFSKARVIIQQVRNPTLELSALFSDDKNKADWIKDTMKGNSVEFAHSMTSQRFLKTHLPWHLLPDKLKRENSAKIIYTTRNPKDQIVSFYHYCLLAHQMDCSFEDFIDLCLEDKIVYGSPLKHMLPFYDRRNQQNILFIKYEDMKKDLPAIIRQCAKHLEIKRELTNRDIEEICDYVKFEKMEKNSSVNLETIVFRDQEFKTNIDSEQYNKVKFIRKGCVGDWQNYFTSEINEKFDKWIEEQLKSSDMTFDYV</sequence>
<keyword evidence="5" id="KW-1185">Reference proteome</keyword>
<dbReference type="OrthoDB" id="205623at2759"/>
<dbReference type="EMBL" id="CVRI01000070">
    <property type="protein sequence ID" value="CRL07158.1"/>
    <property type="molecule type" value="Genomic_DNA"/>
</dbReference>
<name>A0A1J1J6P9_9DIPT</name>
<gene>
    <name evidence="4" type="primary">putative Sulfotransferase 1C4</name>
    <name evidence="4" type="ORF">CLUMA_CG020149</name>
</gene>
<dbReference type="GO" id="GO:0008146">
    <property type="term" value="F:sulfotransferase activity"/>
    <property type="evidence" value="ECO:0007669"/>
    <property type="project" value="InterPro"/>
</dbReference>